<name>A0A1A8NQ44_9TELE</name>
<organism evidence="1">
    <name type="scientific">Nothobranchius pienaari</name>
    <dbReference type="NCBI Taxonomy" id="704102"/>
    <lineage>
        <taxon>Eukaryota</taxon>
        <taxon>Metazoa</taxon>
        <taxon>Chordata</taxon>
        <taxon>Craniata</taxon>
        <taxon>Vertebrata</taxon>
        <taxon>Euteleostomi</taxon>
        <taxon>Actinopterygii</taxon>
        <taxon>Neopterygii</taxon>
        <taxon>Teleostei</taxon>
        <taxon>Neoteleostei</taxon>
        <taxon>Acanthomorphata</taxon>
        <taxon>Ovalentaria</taxon>
        <taxon>Atherinomorphae</taxon>
        <taxon>Cyprinodontiformes</taxon>
        <taxon>Nothobranchiidae</taxon>
        <taxon>Nothobranchius</taxon>
    </lineage>
</organism>
<gene>
    <name evidence="1" type="primary">Nfu_g_1_019424</name>
</gene>
<proteinExistence type="predicted"/>
<sequence length="90" mass="10013">LSPVSLSPSLSLSLLTKIIPTHSQTQSRRFRCDPIREARSPPQGASSSSLRLSAVRRATLWPVDEEVSLDMSLSLFLIFRWTMIWTKGGG</sequence>
<evidence type="ECO:0000313" key="1">
    <source>
        <dbReference type="EMBL" id="SBR71155.1"/>
    </source>
</evidence>
<dbReference type="EMBL" id="HAEG01004248">
    <property type="protein sequence ID" value="SBR71155.1"/>
    <property type="molecule type" value="Transcribed_RNA"/>
</dbReference>
<feature type="non-terminal residue" evidence="1">
    <location>
        <position position="90"/>
    </location>
</feature>
<dbReference type="AlphaFoldDB" id="A0A1A8NQ44"/>
<accession>A0A1A8NQ44</accession>
<protein>
    <submittedName>
        <fullName evidence="1">Uncharacterized protein</fullName>
    </submittedName>
</protein>
<reference evidence="1" key="2">
    <citation type="submission" date="2016-06" db="EMBL/GenBank/DDBJ databases">
        <title>The genome of a short-lived fish provides insights into sex chromosome evolution and the genetic control of aging.</title>
        <authorList>
            <person name="Reichwald K."/>
            <person name="Felder M."/>
            <person name="Petzold A."/>
            <person name="Koch P."/>
            <person name="Groth M."/>
            <person name="Platzer M."/>
        </authorList>
    </citation>
    <scope>NUCLEOTIDE SEQUENCE</scope>
    <source>
        <tissue evidence="1">Brain</tissue>
    </source>
</reference>
<feature type="non-terminal residue" evidence="1">
    <location>
        <position position="1"/>
    </location>
</feature>
<reference evidence="1" key="1">
    <citation type="submission" date="2016-05" db="EMBL/GenBank/DDBJ databases">
        <authorList>
            <person name="Lavstsen T."/>
            <person name="Jespersen J.S."/>
        </authorList>
    </citation>
    <scope>NUCLEOTIDE SEQUENCE</scope>
    <source>
        <tissue evidence="1">Brain</tissue>
    </source>
</reference>